<reference evidence="3 4" key="2">
    <citation type="journal article" date="2013" name="Genome Announc.">
        <title>Genome of the Root-Associated Plant Growth-Promoting Bacterium Variovorax paradoxus Strain EPS.</title>
        <authorList>
            <person name="Han J.I."/>
            <person name="Spain J.C."/>
            <person name="Leadbetter J.R."/>
            <person name="Ovchinnikova G."/>
            <person name="Goodwin L.A."/>
            <person name="Han C.S."/>
            <person name="Woyke T."/>
            <person name="Davenport K.W."/>
            <person name="Orwin P.M."/>
        </authorList>
    </citation>
    <scope>NUCLEOTIDE SEQUENCE [LARGE SCALE GENOMIC DNA]</scope>
    <source>
        <strain evidence="3 4">EPS</strain>
    </source>
</reference>
<dbReference type="KEGG" id="vpe:Varpa_5159"/>
<dbReference type="Pfam" id="PF07811">
    <property type="entry name" value="TadE"/>
    <property type="match status" value="1"/>
</dbReference>
<evidence type="ECO:0000259" key="2">
    <source>
        <dbReference type="Pfam" id="PF07811"/>
    </source>
</evidence>
<reference evidence="4" key="1">
    <citation type="submission" date="2010-12" db="EMBL/GenBank/DDBJ databases">
        <title>Complete sequence of Variovorax paradoxus EPS.</title>
        <authorList>
            <consortium name="US DOE Joint Genome Institute"/>
            <person name="Lucas S."/>
            <person name="Copeland A."/>
            <person name="Lapidus A."/>
            <person name="Cheng J.-F."/>
            <person name="Goodwin L."/>
            <person name="Pitluck S."/>
            <person name="Teshima H."/>
            <person name="Detter J.C."/>
            <person name="Han C."/>
            <person name="Tapia R."/>
            <person name="Land M."/>
            <person name="Hauser L."/>
            <person name="Kyrpides N."/>
            <person name="Ivanova N."/>
            <person name="Ovchinnikova G."/>
            <person name="Orwin P."/>
            <person name="Han J.-I.G."/>
            <person name="Woyke T."/>
        </authorList>
    </citation>
    <scope>NUCLEOTIDE SEQUENCE [LARGE SCALE GENOMIC DNA]</scope>
    <source>
        <strain evidence="4">EPS</strain>
    </source>
</reference>
<feature type="transmembrane region" description="Helical" evidence="1">
    <location>
        <begin position="21"/>
        <end position="48"/>
    </location>
</feature>
<dbReference type="eggNOG" id="COG4961">
    <property type="taxonomic scope" value="Bacteria"/>
</dbReference>
<dbReference type="RefSeq" id="WP_013543520.1">
    <property type="nucleotide sequence ID" value="NC_014931.1"/>
</dbReference>
<dbReference type="HOGENOM" id="CLU_129220_0_0_4"/>
<feature type="domain" description="TadE-like" evidence="2">
    <location>
        <begin position="19"/>
        <end position="61"/>
    </location>
</feature>
<sequence length="163" mass="17395">MISGGSRHGNGGVRRLQRGLAAIEFALVFLVLFLFIYGLATVGSVFYVQQAVSRAAEDGARAALLVSHDIASNDSRVQTVIYESLASSLVTPASAGTTPASRLAWLRTKVTPASFEVNISNPAQVTVRVTYPYRANPLLPPMPMTRDLIPNNLLGKAIASRPS</sequence>
<dbReference type="STRING" id="595537.Varpa_5159"/>
<keyword evidence="1" id="KW-0812">Transmembrane</keyword>
<accession>E6V561</accession>
<keyword evidence="1" id="KW-0472">Membrane</keyword>
<evidence type="ECO:0000256" key="1">
    <source>
        <dbReference type="SAM" id="Phobius"/>
    </source>
</evidence>
<name>E6V561_VARPE</name>
<dbReference type="AlphaFoldDB" id="E6V561"/>
<evidence type="ECO:0000313" key="4">
    <source>
        <dbReference type="Proteomes" id="UP000008917"/>
    </source>
</evidence>
<organism evidence="3 4">
    <name type="scientific">Variovorax paradoxus (strain EPS)</name>
    <dbReference type="NCBI Taxonomy" id="595537"/>
    <lineage>
        <taxon>Bacteria</taxon>
        <taxon>Pseudomonadati</taxon>
        <taxon>Pseudomonadota</taxon>
        <taxon>Betaproteobacteria</taxon>
        <taxon>Burkholderiales</taxon>
        <taxon>Comamonadaceae</taxon>
        <taxon>Variovorax</taxon>
    </lineage>
</organism>
<dbReference type="Proteomes" id="UP000008917">
    <property type="component" value="Chromosome"/>
</dbReference>
<dbReference type="InterPro" id="IPR012495">
    <property type="entry name" value="TadE-like_dom"/>
</dbReference>
<gene>
    <name evidence="3" type="ordered locus">Varpa_5159</name>
</gene>
<dbReference type="OrthoDB" id="8848264at2"/>
<evidence type="ECO:0000313" key="3">
    <source>
        <dbReference type="EMBL" id="ADU39315.1"/>
    </source>
</evidence>
<protein>
    <submittedName>
        <fullName evidence="3">TadE family protein</fullName>
    </submittedName>
</protein>
<dbReference type="EMBL" id="CP002417">
    <property type="protein sequence ID" value="ADU39315.1"/>
    <property type="molecule type" value="Genomic_DNA"/>
</dbReference>
<keyword evidence="1" id="KW-1133">Transmembrane helix</keyword>
<proteinExistence type="predicted"/>